<name>A0A0V1C6K5_TRIBR</name>
<accession>A0A0V1C6K5</accession>
<dbReference type="Proteomes" id="UP000054653">
    <property type="component" value="Unassembled WGS sequence"/>
</dbReference>
<proteinExistence type="predicted"/>
<gene>
    <name evidence="2" type="ORF">T03_5367</name>
</gene>
<reference evidence="2 3" key="1">
    <citation type="submission" date="2015-01" db="EMBL/GenBank/DDBJ databases">
        <title>Evolution of Trichinella species and genotypes.</title>
        <authorList>
            <person name="Korhonen P.K."/>
            <person name="Edoardo P."/>
            <person name="Giuseppe L.R."/>
            <person name="Gasser R.B."/>
        </authorList>
    </citation>
    <scope>NUCLEOTIDE SEQUENCE [LARGE SCALE GENOMIC DNA]</scope>
    <source>
        <strain evidence="2">ISS120</strain>
    </source>
</reference>
<evidence type="ECO:0000313" key="2">
    <source>
        <dbReference type="EMBL" id="KRY44921.1"/>
    </source>
</evidence>
<evidence type="ECO:0000256" key="1">
    <source>
        <dbReference type="SAM" id="SignalP"/>
    </source>
</evidence>
<keyword evidence="3" id="KW-1185">Reference proteome</keyword>
<feature type="chain" id="PRO_5006875725" evidence="1">
    <location>
        <begin position="28"/>
        <end position="91"/>
    </location>
</feature>
<comment type="caution">
    <text evidence="2">The sequence shown here is derived from an EMBL/GenBank/DDBJ whole genome shotgun (WGS) entry which is preliminary data.</text>
</comment>
<protein>
    <submittedName>
        <fullName evidence="2">Uncharacterized protein</fullName>
    </submittedName>
</protein>
<dbReference type="OrthoDB" id="10368393at2759"/>
<evidence type="ECO:0000313" key="3">
    <source>
        <dbReference type="Proteomes" id="UP000054653"/>
    </source>
</evidence>
<dbReference type="AlphaFoldDB" id="A0A0V1C6K5"/>
<keyword evidence="1" id="KW-0732">Signal</keyword>
<organism evidence="2 3">
    <name type="scientific">Trichinella britovi</name>
    <name type="common">Parasitic roundworm</name>
    <dbReference type="NCBI Taxonomy" id="45882"/>
    <lineage>
        <taxon>Eukaryota</taxon>
        <taxon>Metazoa</taxon>
        <taxon>Ecdysozoa</taxon>
        <taxon>Nematoda</taxon>
        <taxon>Enoplea</taxon>
        <taxon>Dorylaimia</taxon>
        <taxon>Trichinellida</taxon>
        <taxon>Trichinellidae</taxon>
        <taxon>Trichinella</taxon>
    </lineage>
</organism>
<sequence>MVVNDGSNGNVRLFVFHWWLTCWLVHSYKVNNATKISDKNVGKWKMASMPSDVDALFNVTSWKSPLVRIPLVVDQRSTVRKDSTESEEEKI</sequence>
<feature type="signal peptide" evidence="1">
    <location>
        <begin position="1"/>
        <end position="27"/>
    </location>
</feature>
<dbReference type="EMBL" id="JYDI01000448">
    <property type="protein sequence ID" value="KRY44921.1"/>
    <property type="molecule type" value="Genomic_DNA"/>
</dbReference>